<dbReference type="KEGG" id="slj:EGC82_14415"/>
<dbReference type="PANTHER" id="PTHR43685:SF2">
    <property type="entry name" value="GLYCOSYLTRANSFERASE 2-LIKE DOMAIN-CONTAINING PROTEIN"/>
    <property type="match status" value="1"/>
</dbReference>
<evidence type="ECO:0000313" key="3">
    <source>
        <dbReference type="Proteomes" id="UP000278035"/>
    </source>
</evidence>
<organism evidence="2 3">
    <name type="scientific">Shewanella livingstonensis</name>
    <dbReference type="NCBI Taxonomy" id="150120"/>
    <lineage>
        <taxon>Bacteria</taxon>
        <taxon>Pseudomonadati</taxon>
        <taxon>Pseudomonadota</taxon>
        <taxon>Gammaproteobacteria</taxon>
        <taxon>Alteromonadales</taxon>
        <taxon>Shewanellaceae</taxon>
        <taxon>Shewanella</taxon>
    </lineage>
</organism>
<dbReference type="Pfam" id="PF00535">
    <property type="entry name" value="Glycos_transf_2"/>
    <property type="match status" value="1"/>
</dbReference>
<dbReference type="CDD" id="cd00761">
    <property type="entry name" value="Glyco_tranf_GTA_type"/>
    <property type="match status" value="1"/>
</dbReference>
<dbReference type="Proteomes" id="UP000278035">
    <property type="component" value="Chromosome"/>
</dbReference>
<accession>A0A3G8LWS7</accession>
<keyword evidence="3" id="KW-1185">Reference proteome</keyword>
<evidence type="ECO:0000313" key="2">
    <source>
        <dbReference type="EMBL" id="AZG73844.1"/>
    </source>
</evidence>
<dbReference type="OrthoDB" id="9802649at2"/>
<dbReference type="InterPro" id="IPR029044">
    <property type="entry name" value="Nucleotide-diphossugar_trans"/>
</dbReference>
<gene>
    <name evidence="2" type="ORF">EGC82_14415</name>
</gene>
<proteinExistence type="predicted"/>
<dbReference type="Gene3D" id="3.90.550.10">
    <property type="entry name" value="Spore Coat Polysaccharide Biosynthesis Protein SpsA, Chain A"/>
    <property type="match status" value="1"/>
</dbReference>
<dbReference type="RefSeq" id="WP_124731377.1">
    <property type="nucleotide sequence ID" value="NZ_CP034015.1"/>
</dbReference>
<name>A0A3G8LWS7_9GAMM</name>
<dbReference type="PANTHER" id="PTHR43685">
    <property type="entry name" value="GLYCOSYLTRANSFERASE"/>
    <property type="match status" value="1"/>
</dbReference>
<dbReference type="EMBL" id="CP034015">
    <property type="protein sequence ID" value="AZG73844.1"/>
    <property type="molecule type" value="Genomic_DNA"/>
</dbReference>
<evidence type="ECO:0000259" key="1">
    <source>
        <dbReference type="Pfam" id="PF00535"/>
    </source>
</evidence>
<dbReference type="SUPFAM" id="SSF53448">
    <property type="entry name" value="Nucleotide-diphospho-sugar transferases"/>
    <property type="match status" value="1"/>
</dbReference>
<dbReference type="GO" id="GO:0016740">
    <property type="term" value="F:transferase activity"/>
    <property type="evidence" value="ECO:0007669"/>
    <property type="project" value="UniProtKB-KW"/>
</dbReference>
<dbReference type="InterPro" id="IPR001173">
    <property type="entry name" value="Glyco_trans_2-like"/>
</dbReference>
<feature type="domain" description="Glycosyltransferase 2-like" evidence="1">
    <location>
        <begin position="6"/>
        <end position="156"/>
    </location>
</feature>
<protein>
    <submittedName>
        <fullName evidence="2">Glycosyltransferase family 2 protein</fullName>
    </submittedName>
</protein>
<dbReference type="InterPro" id="IPR050834">
    <property type="entry name" value="Glycosyltransf_2"/>
</dbReference>
<sequence length="328" mass="38167">MKHLAVIIPFYQKKSGLLLNAVNSIFFQENIDDLKITIIIINDESPIQPDKELLNREPVSHIDIKIIHQKNAGPAKARNVGLDLADSLNVDYIAFLDSDDIWHSDHIHRALLCLEEVSEFYFCDHQRFYEGKSYFFENPYINNFLLAQKKDQSNFFTLGSDLFFLHLIETYFCQTSTIVFCHKILNGLRFDETLTVAGEDHLMWLHLVSQCKKITLDVKVGVDYGEGVNIFTSSNHWGTPSSIRNNFDQYRLYHKIKNEFPLSESVNRVVTSKMEEKFSFYSYLSVKFALKFNFLGFKLLFNSDLPKVSVFFDIILTFFSYLITRAVK</sequence>
<reference evidence="3" key="1">
    <citation type="submission" date="2018-11" db="EMBL/GenBank/DDBJ databases">
        <title>Shewanella sp. M2.</title>
        <authorList>
            <person name="Hwang Y.J."/>
            <person name="Hwang C.Y."/>
        </authorList>
    </citation>
    <scope>NUCLEOTIDE SEQUENCE [LARGE SCALE GENOMIC DNA]</scope>
    <source>
        <strain evidence="3">LMG 19866</strain>
    </source>
</reference>
<keyword evidence="2" id="KW-0808">Transferase</keyword>
<dbReference type="AlphaFoldDB" id="A0A3G8LWS7"/>